<dbReference type="PANTHER" id="PTHR19384">
    <property type="entry name" value="NITRIC OXIDE SYNTHASE-RELATED"/>
    <property type="match status" value="1"/>
</dbReference>
<feature type="domain" description="Sulfite reductase [NADPH] flavoprotein alpha-component-like FAD-binding" evidence="4">
    <location>
        <begin position="142"/>
        <end position="205"/>
    </location>
</feature>
<evidence type="ECO:0000256" key="1">
    <source>
        <dbReference type="ARBA" id="ARBA00001917"/>
    </source>
</evidence>
<name>A0A0A9CWW8_ARUDO</name>
<dbReference type="Pfam" id="PF00667">
    <property type="entry name" value="FAD_binding_1"/>
    <property type="match status" value="1"/>
</dbReference>
<dbReference type="InterPro" id="IPR017938">
    <property type="entry name" value="Riboflavin_synthase-like_b-brl"/>
</dbReference>
<protein>
    <recommendedName>
        <fullName evidence="4">Sulfite reductase [NADPH] flavoprotein alpha-component-like FAD-binding domain-containing protein</fullName>
    </recommendedName>
</protein>
<sequence>MPCMGLAIQATRNTMILVSSFLFTVVCTTVPAKKLDQRLLHLGAKRIIEKGLEDDKHPAGYEGALDPWLQSLWRSLNQTNPSLLPRISDAIHPNLKILGDAKDDVIYYSAPQDANFSDSKRLIERARSMSPALKFHNDGEPQYMLQMVTNQRLTKEDSERDVRHLELEDPGSAISYQVGDTLEILPSQNPSAVDAFIKRCNLDPDCYITICKSVLLSCGFSFLYVSMFVFFSATEATLVSQHFGGPH</sequence>
<dbReference type="SUPFAM" id="SSF52218">
    <property type="entry name" value="Flavoproteins"/>
    <property type="match status" value="1"/>
</dbReference>
<dbReference type="InterPro" id="IPR029039">
    <property type="entry name" value="Flavoprotein-like_sf"/>
</dbReference>
<evidence type="ECO:0000313" key="5">
    <source>
        <dbReference type="EMBL" id="JAD78928.1"/>
    </source>
</evidence>
<reference evidence="5" key="2">
    <citation type="journal article" date="2015" name="Data Brief">
        <title>Shoot transcriptome of the giant reed, Arundo donax.</title>
        <authorList>
            <person name="Barrero R.A."/>
            <person name="Guerrero F.D."/>
            <person name="Moolhuijzen P."/>
            <person name="Goolsby J.A."/>
            <person name="Tidwell J."/>
            <person name="Bellgard S.E."/>
            <person name="Bellgard M.I."/>
        </authorList>
    </citation>
    <scope>NUCLEOTIDE SEQUENCE</scope>
    <source>
        <tissue evidence="5">Shoot tissue taken approximately 20 cm above the soil surface</tissue>
    </source>
</reference>
<reference evidence="5" key="1">
    <citation type="submission" date="2014-09" db="EMBL/GenBank/DDBJ databases">
        <authorList>
            <person name="Magalhaes I.L.F."/>
            <person name="Oliveira U."/>
            <person name="Santos F.R."/>
            <person name="Vidigal T.H.D.A."/>
            <person name="Brescovit A.D."/>
            <person name="Santos A.J."/>
        </authorList>
    </citation>
    <scope>NUCLEOTIDE SEQUENCE</scope>
    <source>
        <tissue evidence="5">Shoot tissue taken approximately 20 cm above the soil surface</tissue>
    </source>
</reference>
<accession>A0A0A9CWW8</accession>
<evidence type="ECO:0000256" key="3">
    <source>
        <dbReference type="ARBA" id="ARBA00022857"/>
    </source>
</evidence>
<dbReference type="Gene3D" id="3.40.50.360">
    <property type="match status" value="1"/>
</dbReference>
<keyword evidence="2" id="KW-0285">Flavoprotein</keyword>
<dbReference type="EMBL" id="GBRH01218967">
    <property type="protein sequence ID" value="JAD78928.1"/>
    <property type="molecule type" value="Transcribed_RNA"/>
</dbReference>
<proteinExistence type="predicted"/>
<dbReference type="GO" id="GO:0016491">
    <property type="term" value="F:oxidoreductase activity"/>
    <property type="evidence" value="ECO:0007669"/>
    <property type="project" value="InterPro"/>
</dbReference>
<dbReference type="GO" id="GO:0010181">
    <property type="term" value="F:FMN binding"/>
    <property type="evidence" value="ECO:0007669"/>
    <property type="project" value="TreeGrafter"/>
</dbReference>
<dbReference type="GO" id="GO:0050660">
    <property type="term" value="F:flavin adenine dinucleotide binding"/>
    <property type="evidence" value="ECO:0007669"/>
    <property type="project" value="TreeGrafter"/>
</dbReference>
<dbReference type="SUPFAM" id="SSF63380">
    <property type="entry name" value="Riboflavin synthase domain-like"/>
    <property type="match status" value="1"/>
</dbReference>
<dbReference type="InterPro" id="IPR003097">
    <property type="entry name" value="CysJ-like_FAD-binding"/>
</dbReference>
<organism evidence="5">
    <name type="scientific">Arundo donax</name>
    <name type="common">Giant reed</name>
    <name type="synonym">Donax arundinaceus</name>
    <dbReference type="NCBI Taxonomy" id="35708"/>
    <lineage>
        <taxon>Eukaryota</taxon>
        <taxon>Viridiplantae</taxon>
        <taxon>Streptophyta</taxon>
        <taxon>Embryophyta</taxon>
        <taxon>Tracheophyta</taxon>
        <taxon>Spermatophyta</taxon>
        <taxon>Magnoliopsida</taxon>
        <taxon>Liliopsida</taxon>
        <taxon>Poales</taxon>
        <taxon>Poaceae</taxon>
        <taxon>PACMAD clade</taxon>
        <taxon>Arundinoideae</taxon>
        <taxon>Arundineae</taxon>
        <taxon>Arundo</taxon>
    </lineage>
</organism>
<evidence type="ECO:0000256" key="2">
    <source>
        <dbReference type="ARBA" id="ARBA00022630"/>
    </source>
</evidence>
<keyword evidence="3" id="KW-0521">NADP</keyword>
<dbReference type="PANTHER" id="PTHR19384:SF113">
    <property type="entry name" value="FAD-BINDING FR-TYPE DOMAIN-CONTAINING PROTEIN"/>
    <property type="match status" value="1"/>
</dbReference>
<dbReference type="AlphaFoldDB" id="A0A0A9CWW8"/>
<dbReference type="Gene3D" id="2.40.30.10">
    <property type="entry name" value="Translation factors"/>
    <property type="match status" value="1"/>
</dbReference>
<comment type="cofactor">
    <cofactor evidence="1">
        <name>FMN</name>
        <dbReference type="ChEBI" id="CHEBI:58210"/>
    </cofactor>
</comment>
<evidence type="ECO:0000259" key="4">
    <source>
        <dbReference type="Pfam" id="PF00667"/>
    </source>
</evidence>
<dbReference type="GO" id="GO:0005829">
    <property type="term" value="C:cytosol"/>
    <property type="evidence" value="ECO:0007669"/>
    <property type="project" value="TreeGrafter"/>
</dbReference>